<evidence type="ECO:0000256" key="1">
    <source>
        <dbReference type="SAM" id="MobiDB-lite"/>
    </source>
</evidence>
<accession>A0A4R4KBA4</accession>
<organism evidence="2 3">
    <name type="scientific">Arundinibacter roseus</name>
    <dbReference type="NCBI Taxonomy" id="2070510"/>
    <lineage>
        <taxon>Bacteria</taxon>
        <taxon>Pseudomonadati</taxon>
        <taxon>Bacteroidota</taxon>
        <taxon>Cytophagia</taxon>
        <taxon>Cytophagales</taxon>
        <taxon>Spirosomataceae</taxon>
        <taxon>Arundinibacter</taxon>
    </lineage>
</organism>
<gene>
    <name evidence="2" type="ORF">EZE20_10095</name>
</gene>
<keyword evidence="3" id="KW-1185">Reference proteome</keyword>
<protein>
    <submittedName>
        <fullName evidence="2">Uncharacterized protein</fullName>
    </submittedName>
</protein>
<evidence type="ECO:0000313" key="2">
    <source>
        <dbReference type="EMBL" id="TDB65060.1"/>
    </source>
</evidence>
<sequence>MAKKKPLDPNAPEEEKPRVHKDLEGFDIQINSFGEITTSFDMDRINEFLNKNVDDKKLRDREDIPGRKTRKAKPKTPPQEEE</sequence>
<name>A0A4R4KBA4_9BACT</name>
<dbReference type="EMBL" id="SMJU01000006">
    <property type="protein sequence ID" value="TDB65060.1"/>
    <property type="molecule type" value="Genomic_DNA"/>
</dbReference>
<comment type="caution">
    <text evidence="2">The sequence shown here is derived from an EMBL/GenBank/DDBJ whole genome shotgun (WGS) entry which is preliminary data.</text>
</comment>
<reference evidence="2 3" key="1">
    <citation type="submission" date="2019-02" db="EMBL/GenBank/DDBJ databases">
        <title>Arundinibacter roseus gen. nov., sp. nov., a new member of the family Cytophagaceae.</title>
        <authorList>
            <person name="Szuroczki S."/>
            <person name="Khayer B."/>
            <person name="Sproer C."/>
            <person name="Toumi M."/>
            <person name="Szabo A."/>
            <person name="Felfoldi T."/>
            <person name="Schumann P."/>
            <person name="Toth E."/>
        </authorList>
    </citation>
    <scope>NUCLEOTIDE SEQUENCE [LARGE SCALE GENOMIC DNA]</scope>
    <source>
        <strain evidence="2 3">DMA-k-7a</strain>
    </source>
</reference>
<feature type="compositionally biased region" description="Basic and acidic residues" evidence="1">
    <location>
        <begin position="53"/>
        <end position="66"/>
    </location>
</feature>
<feature type="region of interest" description="Disordered" evidence="1">
    <location>
        <begin position="53"/>
        <end position="82"/>
    </location>
</feature>
<feature type="region of interest" description="Disordered" evidence="1">
    <location>
        <begin position="1"/>
        <end position="23"/>
    </location>
</feature>
<proteinExistence type="predicted"/>
<dbReference type="OrthoDB" id="982933at2"/>
<feature type="compositionally biased region" description="Basic and acidic residues" evidence="1">
    <location>
        <begin position="13"/>
        <end position="23"/>
    </location>
</feature>
<dbReference type="Proteomes" id="UP000295706">
    <property type="component" value="Unassembled WGS sequence"/>
</dbReference>
<dbReference type="AlphaFoldDB" id="A0A4R4KBA4"/>
<evidence type="ECO:0000313" key="3">
    <source>
        <dbReference type="Proteomes" id="UP000295706"/>
    </source>
</evidence>
<dbReference type="RefSeq" id="WP_132117160.1">
    <property type="nucleotide sequence ID" value="NZ_SMJU01000006.1"/>
</dbReference>